<dbReference type="PANTHER" id="PTHR24305">
    <property type="entry name" value="CYTOCHROME P450"/>
    <property type="match status" value="1"/>
</dbReference>
<evidence type="ECO:0000313" key="11">
    <source>
        <dbReference type="Proteomes" id="UP000309038"/>
    </source>
</evidence>
<evidence type="ECO:0000256" key="7">
    <source>
        <dbReference type="ARBA" id="ARBA00023033"/>
    </source>
</evidence>
<sequence>MKLDPHSTISWLSMENGVFPHMPHLPLRESFLVTMFSALVAHLVFKKYEPMQIPIVSLLLVVVPTCLSTFFNPHFGAIKGLAISLATYLTTLLTSVILYRLSPFHPLARYPGPLPAKISKMWHAWIAHSGKQYLYLERMHNKYGDVVRMGPNEISIRDASCIMPLMGATGLTKGPSWSGRNMHPEIPALIAYRDPAEHTRRRRPWNRAFSTAGVKEFQPLIANRTQQLIELLGQRQGQTIDLAEWIGFFTYDFMGDMVYGGWTEMMRDGVDKDGFWSVIKRGLDIGVIYEHIPWLSYYTKKIPGVGEDLKKMRTLGFARTDQRYKSGSTAKDLFYYLSNEDGSEKVSPPHHMVISDGVLAFVAGSDTTASVLSNIFWCLLRHPDVYKRLQAEVDAFYPPGENSLDAKHIKDMYYLEAVINEGMRLYPAVMSGSQRSPEIGKGGRAIGPYYVPEGNQARIHFWSVHRDARNFSYPEKFWPERWLIAEGLQDSPEKITHNPNAFIPFSFGPSNCVGKNLALQEMRMLVCHFMQKLDARFPDGWNPDEWEGDLEDKLVTKLGHLPVIVERRD</sequence>
<proteinExistence type="inferred from homology"/>
<dbReference type="EMBL" id="SGPJ01000235">
    <property type="protein sequence ID" value="THG96441.1"/>
    <property type="molecule type" value="Genomic_DNA"/>
</dbReference>
<dbReference type="GO" id="GO:0020037">
    <property type="term" value="F:heme binding"/>
    <property type="evidence" value="ECO:0007669"/>
    <property type="project" value="InterPro"/>
</dbReference>
<dbReference type="PANTHER" id="PTHR24305:SF187">
    <property type="entry name" value="P450, PUTATIVE (EUROFUNG)-RELATED"/>
    <property type="match status" value="1"/>
</dbReference>
<keyword evidence="8" id="KW-0349">Heme</keyword>
<keyword evidence="7" id="KW-0503">Monooxygenase</keyword>
<keyword evidence="4 8" id="KW-0479">Metal-binding</keyword>
<dbReference type="CDD" id="cd11061">
    <property type="entry name" value="CYP67-like"/>
    <property type="match status" value="1"/>
</dbReference>
<dbReference type="Gene3D" id="1.10.630.10">
    <property type="entry name" value="Cytochrome P450"/>
    <property type="match status" value="1"/>
</dbReference>
<keyword evidence="9" id="KW-0472">Membrane</keyword>
<keyword evidence="9" id="KW-1133">Transmembrane helix</keyword>
<name>A0A4S4KE93_9APHY</name>
<dbReference type="Pfam" id="PF00067">
    <property type="entry name" value="p450"/>
    <property type="match status" value="1"/>
</dbReference>
<evidence type="ECO:0000256" key="8">
    <source>
        <dbReference type="PIRSR" id="PIRSR602401-1"/>
    </source>
</evidence>
<protein>
    <recommendedName>
        <fullName evidence="12">Cytochrome P450</fullName>
    </recommendedName>
</protein>
<evidence type="ECO:0000256" key="4">
    <source>
        <dbReference type="ARBA" id="ARBA00022723"/>
    </source>
</evidence>
<dbReference type="InterPro" id="IPR036396">
    <property type="entry name" value="Cyt_P450_sf"/>
</dbReference>
<dbReference type="AlphaFoldDB" id="A0A4S4KE93"/>
<dbReference type="GO" id="GO:0016705">
    <property type="term" value="F:oxidoreductase activity, acting on paired donors, with incorporation or reduction of molecular oxygen"/>
    <property type="evidence" value="ECO:0007669"/>
    <property type="project" value="InterPro"/>
</dbReference>
<dbReference type="SUPFAM" id="SSF48264">
    <property type="entry name" value="Cytochrome P450"/>
    <property type="match status" value="1"/>
</dbReference>
<keyword evidence="6 8" id="KW-0408">Iron</keyword>
<evidence type="ECO:0000256" key="9">
    <source>
        <dbReference type="SAM" id="Phobius"/>
    </source>
</evidence>
<dbReference type="PRINTS" id="PR00463">
    <property type="entry name" value="EP450I"/>
</dbReference>
<evidence type="ECO:0000256" key="5">
    <source>
        <dbReference type="ARBA" id="ARBA00023002"/>
    </source>
</evidence>
<dbReference type="InterPro" id="IPR050121">
    <property type="entry name" value="Cytochrome_P450_monoxygenase"/>
</dbReference>
<dbReference type="InterPro" id="IPR001128">
    <property type="entry name" value="Cyt_P450"/>
</dbReference>
<evidence type="ECO:0008006" key="12">
    <source>
        <dbReference type="Google" id="ProtNLM"/>
    </source>
</evidence>
<evidence type="ECO:0000256" key="1">
    <source>
        <dbReference type="ARBA" id="ARBA00001971"/>
    </source>
</evidence>
<evidence type="ECO:0000256" key="3">
    <source>
        <dbReference type="ARBA" id="ARBA00010617"/>
    </source>
</evidence>
<dbReference type="InterPro" id="IPR002401">
    <property type="entry name" value="Cyt_P450_E_grp-I"/>
</dbReference>
<comment type="cofactor">
    <cofactor evidence="1 8">
        <name>heme</name>
        <dbReference type="ChEBI" id="CHEBI:30413"/>
    </cofactor>
</comment>
<organism evidence="10 11">
    <name type="scientific">Hermanssonia centrifuga</name>
    <dbReference type="NCBI Taxonomy" id="98765"/>
    <lineage>
        <taxon>Eukaryota</taxon>
        <taxon>Fungi</taxon>
        <taxon>Dikarya</taxon>
        <taxon>Basidiomycota</taxon>
        <taxon>Agaricomycotina</taxon>
        <taxon>Agaricomycetes</taxon>
        <taxon>Polyporales</taxon>
        <taxon>Meruliaceae</taxon>
        <taxon>Hermanssonia</taxon>
    </lineage>
</organism>
<dbReference type="GO" id="GO:0005506">
    <property type="term" value="F:iron ion binding"/>
    <property type="evidence" value="ECO:0007669"/>
    <property type="project" value="InterPro"/>
</dbReference>
<gene>
    <name evidence="10" type="ORF">EW026_g5391</name>
</gene>
<keyword evidence="9" id="KW-0812">Transmembrane</keyword>
<reference evidence="10 11" key="1">
    <citation type="submission" date="2019-02" db="EMBL/GenBank/DDBJ databases">
        <title>Genome sequencing of the rare red list fungi Phlebia centrifuga.</title>
        <authorList>
            <person name="Buettner E."/>
            <person name="Kellner H."/>
        </authorList>
    </citation>
    <scope>NUCLEOTIDE SEQUENCE [LARGE SCALE GENOMIC DNA]</scope>
    <source>
        <strain evidence="10 11">DSM 108282</strain>
    </source>
</reference>
<dbReference type="PRINTS" id="PR00385">
    <property type="entry name" value="P450"/>
</dbReference>
<feature type="transmembrane region" description="Helical" evidence="9">
    <location>
        <begin position="52"/>
        <end position="71"/>
    </location>
</feature>
<evidence type="ECO:0000313" key="10">
    <source>
        <dbReference type="EMBL" id="THG96441.1"/>
    </source>
</evidence>
<keyword evidence="5" id="KW-0560">Oxidoreductase</keyword>
<comment type="caution">
    <text evidence="10">The sequence shown here is derived from an EMBL/GenBank/DDBJ whole genome shotgun (WGS) entry which is preliminary data.</text>
</comment>
<dbReference type="GO" id="GO:0004497">
    <property type="term" value="F:monooxygenase activity"/>
    <property type="evidence" value="ECO:0007669"/>
    <property type="project" value="UniProtKB-KW"/>
</dbReference>
<feature type="binding site" description="axial binding residue" evidence="8">
    <location>
        <position position="512"/>
    </location>
    <ligand>
        <name>heme</name>
        <dbReference type="ChEBI" id="CHEBI:30413"/>
    </ligand>
    <ligandPart>
        <name>Fe</name>
        <dbReference type="ChEBI" id="CHEBI:18248"/>
    </ligandPart>
</feature>
<dbReference type="Proteomes" id="UP000309038">
    <property type="component" value="Unassembled WGS sequence"/>
</dbReference>
<accession>A0A4S4KE93</accession>
<keyword evidence="11" id="KW-1185">Reference proteome</keyword>
<evidence type="ECO:0000256" key="2">
    <source>
        <dbReference type="ARBA" id="ARBA00005179"/>
    </source>
</evidence>
<comment type="pathway">
    <text evidence="2">Secondary metabolite biosynthesis.</text>
</comment>
<comment type="similarity">
    <text evidence="3">Belongs to the cytochrome P450 family.</text>
</comment>
<feature type="transmembrane region" description="Helical" evidence="9">
    <location>
        <begin position="77"/>
        <end position="99"/>
    </location>
</feature>
<evidence type="ECO:0000256" key="6">
    <source>
        <dbReference type="ARBA" id="ARBA00023004"/>
    </source>
</evidence>